<gene>
    <name evidence="1" type="ORF">NTEN_LOCUS11683</name>
</gene>
<organism evidence="1 2">
    <name type="scientific">Nesidiocoris tenuis</name>
    <dbReference type="NCBI Taxonomy" id="355587"/>
    <lineage>
        <taxon>Eukaryota</taxon>
        <taxon>Metazoa</taxon>
        <taxon>Ecdysozoa</taxon>
        <taxon>Arthropoda</taxon>
        <taxon>Hexapoda</taxon>
        <taxon>Insecta</taxon>
        <taxon>Pterygota</taxon>
        <taxon>Neoptera</taxon>
        <taxon>Paraneoptera</taxon>
        <taxon>Hemiptera</taxon>
        <taxon>Heteroptera</taxon>
        <taxon>Panheteroptera</taxon>
        <taxon>Cimicomorpha</taxon>
        <taxon>Miridae</taxon>
        <taxon>Dicyphina</taxon>
        <taxon>Nesidiocoris</taxon>
    </lineage>
</organism>
<name>A0A6H5GQU5_9HEMI</name>
<accession>A0A6H5GQU5</accession>
<protein>
    <submittedName>
        <fullName evidence="1">Uncharacterized protein</fullName>
    </submittedName>
</protein>
<evidence type="ECO:0000313" key="2">
    <source>
        <dbReference type="Proteomes" id="UP000479000"/>
    </source>
</evidence>
<dbReference type="Proteomes" id="UP000479000">
    <property type="component" value="Unassembled WGS sequence"/>
</dbReference>
<evidence type="ECO:0000313" key="1">
    <source>
        <dbReference type="EMBL" id="CAB0006206.1"/>
    </source>
</evidence>
<feature type="non-terminal residue" evidence="1">
    <location>
        <position position="56"/>
    </location>
</feature>
<keyword evidence="2" id="KW-1185">Reference proteome</keyword>
<reference evidence="1 2" key="1">
    <citation type="submission" date="2020-02" db="EMBL/GenBank/DDBJ databases">
        <authorList>
            <person name="Ferguson B K."/>
        </authorList>
    </citation>
    <scope>NUCLEOTIDE SEQUENCE [LARGE SCALE GENOMIC DNA]</scope>
</reference>
<proteinExistence type="predicted"/>
<sequence>MNKNYPMSPISSCSQPSFCFLHNIRSITIPIKENVFVLQHLHSTLHLHFSILTIFP</sequence>
<dbReference type="AlphaFoldDB" id="A0A6H5GQU5"/>
<dbReference type="EMBL" id="CADCXU010017453">
    <property type="protein sequence ID" value="CAB0006206.1"/>
    <property type="molecule type" value="Genomic_DNA"/>
</dbReference>